<dbReference type="Gene3D" id="1.20.58.1930">
    <property type="match status" value="1"/>
</dbReference>
<dbReference type="FunFam" id="1.20.1310.20:FF:000001">
    <property type="entry name" value="Erythrocyte membrane protein 1, PfEMP1"/>
    <property type="match status" value="1"/>
</dbReference>
<dbReference type="InterPro" id="IPR042202">
    <property type="entry name" value="Duffy-ag-bd_sf"/>
</dbReference>
<dbReference type="FunFam" id="1.20.58.830:FF:000001">
    <property type="entry name" value="Erythrocyte membrane protein 1, PfEMP1"/>
    <property type="match status" value="1"/>
</dbReference>
<feature type="non-terminal residue" evidence="8">
    <location>
        <position position="2658"/>
    </location>
</feature>
<feature type="domain" description="Duffy-binding-like" evidence="7">
    <location>
        <begin position="2094"/>
        <end position="2234"/>
    </location>
</feature>
<evidence type="ECO:0000259" key="7">
    <source>
        <dbReference type="Pfam" id="PF22672"/>
    </source>
</evidence>
<accession>Q8T5G0</accession>
<proteinExistence type="predicted"/>
<feature type="compositionally biased region" description="Acidic residues" evidence="1">
    <location>
        <begin position="1276"/>
        <end position="1304"/>
    </location>
</feature>
<feature type="domain" description="Duffy-antigen binding" evidence="4">
    <location>
        <begin position="1353"/>
        <end position="1510"/>
    </location>
</feature>
<feature type="domain" description="Duffy-antigen binding" evidence="4">
    <location>
        <begin position="1775"/>
        <end position="2021"/>
    </location>
</feature>
<dbReference type="Pfam" id="PF03011">
    <property type="entry name" value="PFEMP"/>
    <property type="match status" value="2"/>
</dbReference>
<dbReference type="Gene3D" id="1.20.58.830">
    <property type="match status" value="5"/>
</dbReference>
<feature type="region of interest" description="Disordered" evidence="1">
    <location>
        <begin position="2513"/>
        <end position="2604"/>
    </location>
</feature>
<evidence type="ECO:0000256" key="2">
    <source>
        <dbReference type="SAM" id="Phobius"/>
    </source>
</evidence>
<dbReference type="VEuPathDB" id="PlasmoDB:PfGN01_080014600"/>
<dbReference type="VEuPathDB" id="PlasmoDB:PfIT_070016700"/>
<feature type="domain" description="Cysteine-rich interdomain region 1 gamma" evidence="6">
    <location>
        <begin position="2281"/>
        <end position="2331"/>
    </location>
</feature>
<dbReference type="VEuPathDB" id="PlasmoDB:PfML01_000032200"/>
<dbReference type="InterPro" id="IPR004258">
    <property type="entry name" value="DBL"/>
</dbReference>
<dbReference type="VEuPathDB" id="PlasmoDB:PfKH01_040026500"/>
<feature type="compositionally biased region" description="Pro residues" evidence="1">
    <location>
        <begin position="1694"/>
        <end position="1704"/>
    </location>
</feature>
<dbReference type="VEuPathDB" id="PlasmoDB:PfGB4_080013400"/>
<dbReference type="VEuPathDB" id="PlasmoDB:PfNF135_020006200"/>
<feature type="domain" description="Duffy-binding-like" evidence="7">
    <location>
        <begin position="312"/>
        <end position="468"/>
    </location>
</feature>
<dbReference type="VEuPathDB" id="PlasmoDB:PfGA01_120024100"/>
<dbReference type="FunFam" id="1.20.58.1930:FF:000001">
    <property type="entry name" value="Erythrocyte membrane protein 1, PfEMP1"/>
    <property type="match status" value="1"/>
</dbReference>
<dbReference type="VEuPathDB" id="PlasmoDB:PfDd2_070016000"/>
<feature type="region of interest" description="Disordered" evidence="1">
    <location>
        <begin position="1251"/>
        <end position="1314"/>
    </location>
</feature>
<feature type="region of interest" description="Disordered" evidence="1">
    <location>
        <begin position="1973"/>
        <end position="1995"/>
    </location>
</feature>
<evidence type="ECO:0000259" key="6">
    <source>
        <dbReference type="Pfam" id="PF18562"/>
    </source>
</evidence>
<organism evidence="8">
    <name type="scientific">Plasmodium falciparum</name>
    <name type="common">malaria parasite P. falciparum</name>
    <dbReference type="NCBI Taxonomy" id="5833"/>
    <lineage>
        <taxon>Eukaryota</taxon>
        <taxon>Sar</taxon>
        <taxon>Alveolata</taxon>
        <taxon>Apicomplexa</taxon>
        <taxon>Aconoidasida</taxon>
        <taxon>Haemosporida</taxon>
        <taxon>Plasmodiidae</taxon>
        <taxon>Plasmodium</taxon>
        <taxon>Plasmodium (Laverania)</taxon>
    </lineage>
</organism>
<feature type="domain" description="Plasmodium falciparum erythrocyte membrane protein-1 N-terminal segment" evidence="5">
    <location>
        <begin position="14"/>
        <end position="48"/>
    </location>
</feature>
<feature type="region of interest" description="Disordered" evidence="1">
    <location>
        <begin position="398"/>
        <end position="417"/>
    </location>
</feature>
<dbReference type="VEuPathDB" id="PlasmoDB:PfKE01_040027900"/>
<feature type="region of interest" description="Disordered" evidence="1">
    <location>
        <begin position="1795"/>
        <end position="1843"/>
    </location>
</feature>
<dbReference type="Pfam" id="PF15447">
    <property type="entry name" value="NTS"/>
    <property type="match status" value="1"/>
</dbReference>
<dbReference type="VEuPathDB" id="PlasmoDB:PF3D7_1240300"/>
<evidence type="ECO:0000259" key="3">
    <source>
        <dbReference type="Pfam" id="PF03011"/>
    </source>
</evidence>
<gene>
    <name evidence="8" type="primary">var</name>
</gene>
<dbReference type="Pfam" id="PF05424">
    <property type="entry name" value="Duffy_binding"/>
    <property type="match status" value="4"/>
</dbReference>
<dbReference type="Gene3D" id="1.20.1310.20">
    <property type="entry name" value="Duffy-antigen binding domain"/>
    <property type="match status" value="4"/>
</dbReference>
<name>Q8T5G0_PLAFA</name>
<dbReference type="GO" id="GO:0016020">
    <property type="term" value="C:membrane"/>
    <property type="evidence" value="ECO:0007669"/>
    <property type="project" value="InterPro"/>
</dbReference>
<dbReference type="VEuPathDB" id="PlasmoDB:PfNF166_080012800"/>
<dbReference type="VEuPathDB" id="PlasmoDB:PfSD01_120024300"/>
<evidence type="ECO:0000259" key="4">
    <source>
        <dbReference type="Pfam" id="PF05424"/>
    </source>
</evidence>
<dbReference type="FunFam" id="1.20.58.830:FF:000021">
    <property type="entry name" value="Erythrocyte membrane protein 1, PfEMP1"/>
    <property type="match status" value="1"/>
</dbReference>
<feature type="region of interest" description="Disordered" evidence="1">
    <location>
        <begin position="1686"/>
        <end position="1709"/>
    </location>
</feature>
<dbReference type="VEuPathDB" id="PlasmoDB:PF3D7_0617400"/>
<feature type="region of interest" description="Disordered" evidence="1">
    <location>
        <begin position="822"/>
        <end position="841"/>
    </location>
</feature>
<dbReference type="VEuPathDB" id="PlasmoDB:PfGN01_040026300"/>
<dbReference type="VEuPathDB" id="PlasmoDB:PfHB3_070016000"/>
<feature type="compositionally biased region" description="Low complexity" evidence="1">
    <location>
        <begin position="1822"/>
        <end position="1843"/>
    </location>
</feature>
<dbReference type="VEuPathDB" id="PlasmoDB:PfSN01_120045800"/>
<dbReference type="InterPro" id="IPR008602">
    <property type="entry name" value="Duffy-antigen-binding"/>
</dbReference>
<dbReference type="InterPro" id="IPR029210">
    <property type="entry name" value="PfEMP1_NTS"/>
</dbReference>
<keyword evidence="2" id="KW-1133">Transmembrane helix</keyword>
<keyword evidence="2" id="KW-0812">Transmembrane</keyword>
<dbReference type="SUPFAM" id="SSF140924">
    <property type="entry name" value="Duffy binding domain-like"/>
    <property type="match status" value="6"/>
</dbReference>
<dbReference type="VEuPathDB" id="PlasmoDB:PfGB4_000016600"/>
<dbReference type="Pfam" id="PF22672">
    <property type="entry name" value="DBL_C"/>
    <property type="match status" value="3"/>
</dbReference>
<dbReference type="VEuPathDB" id="PlasmoDB:PfNF54_060022500"/>
<feature type="compositionally biased region" description="Polar residues" evidence="1">
    <location>
        <begin position="1795"/>
        <end position="1821"/>
    </location>
</feature>
<sequence>MVGAKAAGPGSGETAKELLDRIGEEVYEKAHEDALKGSMGLKGTLSQAIFEKAPEGKQTSEDPCDLNHEYHTTVTSGYDKENPCKDRPEVRFSYTEGAECDKSKIRGSNSNKDGACAPFRRLHLCDQHLEHIKHDKITRHNLLADVCEAAKFEAESLEKYRGQYQLNNSDVNINICTELARSFADIGDIVRGKDLFLGNTYESAQRIILENKLKEIFQKIHSDVTKGGTNGELKKRYEKDGQNFYQLREDWWTANRETVWYAITCGAGTSDKYFRNTCSNDKAGTSGKCRCNDNQVPTYFDYVPQYLRWFEEWAEDFCRLRKHKLENAKNKCRKPNGVEKYCDLNRYDCEKTASGKHDFFEDDVCKDCQYSCAPFVDWIDNQKLEFLKQRNKYEKEMQKYTNGTKNSKRKKPGAGKSNYDGYEKRFYNILEGGYNNVDKFLDLLNDETTCKKNNEIEEGGQINFKNVNSGKNSDDDDSNKTFCRTTYCQACPWCGAEEDNSRSGKWKAKNDADCGKKKDYDPEKTTTIEILTGDTRKSDMVQKYKKFCTSATGATGAPDTATGGENGKKGASGKNGDNITETWTCYYYKKNGKDVVKKDINFCVLQDGKQHTKEQKVTSYNVFFWKWVYDMLIHSIKWRNELRSCINNAKSQNCKNNKKCNSDCGCFKEWIEQKRKEWDKIKDHFKTQDFGIPGGPLGQFDYDFVLKFVLDKKELLQNIKDTHADAKDIGRIEKMLEQAGVDASGSGGGGNGAKGKHNTKIDKFLQEEEQFAETCKQTQDNCPKKPTKVRNPCYGNNTYDALAEKVAQILQGEAQTQLINHRSKSSLKGDPEQGHYNGNGNKSVLKDVCKITNQYSNAGKNKSNDPCNGKNENRFNIGEKWKNGGEVKMSDTHSYMPPRREHFCTSNLEHLHKDKGGRFEQVPDNKATHSLLGDVLIAAKKEAEKIKELYEKNKDQSGKNAKNGLNNEKTVCRAIRYSFADIGDIIKGTDLWDQNKGETDTQSNLVTIFGKIKGTLNDTSKYNDGKHLELRKDWWEANRAKVWEAMKCATKDIPDMKCNGIPIEDYIPQRLRWMTEWAEWFCKAQSQEYDKLETQCGICKGKVQGCTSGDGKCEKCEAACEAYKTKIDTWKQQWDKMELKYILLYANAKTTSTNAGRTVLGDASPDYQQMLDFFKKLQKEIKNSALNRTKRSIDGTNNDPIFTSPYSSAEGYIHQELPHTQCDVQKYFCNTNGNKEKYAFRHQPHDYDEACACRPPSTPESPARNLPAADGGKVEEEAEEEEEEEEDVEDDDDDDEDEEEEEEDPQCKTVNDILSTDDRTKQVGQCNAKIKNINESYPDWTCVNSKFENNEYGPCMPPRRQKLCLYYLKELGENDDEQKFKDAFIKTAAAETFLSWQYYKSKNSMDIKKLQSGEIPEEFLRSMYFTYGDYRDICLNTDISKKEGDVSDAKGKIDAYFNKYTDTNRTKWWDTNGPEIWEGMLCALTHGVTNTDNKRKIKTDYSYKELQSKNVTTPLEKFAERPQFLRWFIEWGDDFCREQKKKYNELKEKCNKCCNNGNVTSDECKTKCVECQKKCEEYKGFITEWQENWNKQKNKYETLYTQVKSTSRSTISSSDPIETKLLKYLNELKDPYGNSNIYSKAAGYIKKEGYIEGCNVSKQNNFDENKNGGNDEKYAFKEPPKEYEKACKCNENTPPSPPELPGPPATDTSVDVCETVKSALTIENLKEACPTKYGSKAPTSWKCIPSGEKSGAGATTERSRDADGAPSGSSEKGSICVPPRRRRLYVGKLEQWAEKTQSSQAEGSSATTQEGQVKVNNKDGASSSSSDSNSVQTTLNAASSTSTTESSQLLRQAFIQSAAIETFFLWHRYKKEKEKEKERRRKKKKEQHGSTFGTLEGLSVDGEEEEQPPQEELQSGKIPYGFLRQMFYTLADYKDILYSGSNDNLKHIVLEASGTKEEKGDMQKIQDKIKKTLNGDNNQESGHPPSPSEKNSVTTPQTWWNAHAPSIWHGMIRALTHKESDATIAGGGKIEQNTQLKNALLDDTKNKPKDNYKYDKVKLDENSGTSPKPAGVNEAPPKLTEFVERPPYFRWLEEWGESFCRKQKHKLEIIRVDCRGEDEDKHCSGYGENCDDNLIADPSIFPDLNCPGCAKHCSSYKKWIQRKKIEFTQQDNAYNNQKVNCEKESKGGGNGVCGKLEENAAKFLQKLGPCSKNNKDNGDGTINFKEPDVTFKPADNCKPCSEFKIDCTKAKCTGDEEKRKCNVKNETVIRATDIKDDKNGNENINMVVSDTSKKGDQDDLRVCRDAGIFKGIRKDEWICGNVCGYNVCKPVKVNGQSGDGNQIIIIKAFFKIWLAYFLEDYNKIKKKLKSCTKSSDATPCIKGCALEWLKKKTTEWKNLKNLYLQQYENKSSDKSFLVKTILEEFKDRPEFQNAIKPCKELEKFESFCGLNGADNSKKSKDGKERDLVLCLIEKLGEKAEKCAENDAQNGVQSCTQTTTDPPTLEDEDLLLEEEENTVKAPEICGEMKEETKDKEEGECKAASPVVPESSGTEGTNGENEDEKPKGEEGGTAQETEQTNVIKPRKGSINNTEKTGIKKEENLSPPSNVLEHPAVIPALVTSTLAWSVGIGFAAFTYFFLKKKTKSSVGDLFSTIDLLR</sequence>
<dbReference type="VEuPathDB" id="PlasmoDB:PfNF54_120044700"/>
<keyword evidence="2" id="KW-0472">Membrane</keyword>
<feature type="compositionally biased region" description="Basic and acidic residues" evidence="1">
    <location>
        <begin position="2525"/>
        <end position="2539"/>
    </location>
</feature>
<feature type="region of interest" description="Disordered" evidence="1">
    <location>
        <begin position="1733"/>
        <end position="1777"/>
    </location>
</feature>
<feature type="transmembrane region" description="Helical" evidence="2">
    <location>
        <begin position="2613"/>
        <end position="2639"/>
    </location>
</feature>
<dbReference type="VEuPathDB" id="PlasmoDB:PfKH02_040005500"/>
<feature type="domain" description="Duffy-binding-like" evidence="7">
    <location>
        <begin position="1076"/>
        <end position="1203"/>
    </location>
</feature>
<reference evidence="8" key="1">
    <citation type="journal article" date="2004" name="Mol. Biochem. Parasitol.">
        <title>Molecular analysis of the cytoadherence phenotype of a Plasmodium falciparum field isolate that binds intercellular adhesion molecule-1.</title>
        <authorList>
            <person name="Chattopadhyay R."/>
            <person name="Taneja T."/>
            <person name="Chakrabarti K."/>
            <person name="Pillai C.R."/>
            <person name="Chitnis C.E."/>
        </authorList>
    </citation>
    <scope>NUCLEOTIDE SEQUENCE</scope>
</reference>
<feature type="domain" description="Duffy-binding-like" evidence="3">
    <location>
        <begin position="623"/>
        <end position="780"/>
    </location>
</feature>
<dbReference type="InterPro" id="IPR041480">
    <property type="entry name" value="CIDR1_gamma"/>
</dbReference>
<dbReference type="Pfam" id="PF18562">
    <property type="entry name" value="CIDR1_gamma"/>
    <property type="match status" value="1"/>
</dbReference>
<dbReference type="GO" id="GO:0046789">
    <property type="term" value="F:host cell surface receptor binding"/>
    <property type="evidence" value="ECO:0007669"/>
    <property type="project" value="InterPro"/>
</dbReference>
<dbReference type="VEuPathDB" id="PlasmoDB:PfKH02_100005000"/>
<evidence type="ECO:0000259" key="5">
    <source>
        <dbReference type="Pfam" id="PF15447"/>
    </source>
</evidence>
<dbReference type="EMBL" id="AY028643">
    <property type="protein sequence ID" value="AAK49742.1"/>
    <property type="molecule type" value="Genomic_DNA"/>
</dbReference>
<feature type="domain" description="Duffy-antigen binding" evidence="4">
    <location>
        <begin position="895"/>
        <end position="1072"/>
    </location>
</feature>
<dbReference type="VEuPathDB" id="PlasmoDB:Pf7G8-2_000118600"/>
<dbReference type="VEuPathDB" id="PlasmoDB:PfTG01_040027100"/>
<dbReference type="VEuPathDB" id="PlasmoDB:PfCD01_090005600"/>
<feature type="domain" description="Duffy-antigen binding" evidence="4">
    <location>
        <begin position="114"/>
        <end position="308"/>
    </location>
</feature>
<dbReference type="FunFam" id="1.20.58.830:FF:000003">
    <property type="entry name" value="Erythrocyte membrane protein 1, PfEMP1"/>
    <property type="match status" value="1"/>
</dbReference>
<evidence type="ECO:0000256" key="1">
    <source>
        <dbReference type="SAM" id="MobiDB-lite"/>
    </source>
</evidence>
<feature type="compositionally biased region" description="Low complexity" evidence="1">
    <location>
        <begin position="2548"/>
        <end position="2557"/>
    </location>
</feature>
<dbReference type="InterPro" id="IPR054595">
    <property type="entry name" value="DBL_C"/>
</dbReference>
<evidence type="ECO:0000313" key="8">
    <source>
        <dbReference type="EMBL" id="AAK49742.1"/>
    </source>
</evidence>
<feature type="domain" description="Duffy-binding-like" evidence="3">
    <location>
        <begin position="2349"/>
        <end position="2489"/>
    </location>
</feature>
<protein>
    <submittedName>
        <fullName evidence="8">Erythrocyte membrane protein-1</fullName>
    </submittedName>
</protein>
<dbReference type="VEuPathDB" id="PlasmoDB:Pf7G8_040030800"/>
<feature type="region of interest" description="Disordered" evidence="1">
    <location>
        <begin position="1874"/>
        <end position="1916"/>
    </location>
</feature>